<dbReference type="SMART" id="SM00663">
    <property type="entry name" value="RPOLA_N"/>
    <property type="match status" value="1"/>
</dbReference>
<name>A0A2N1PSW5_9BACT</name>
<feature type="binding site" evidence="7">
    <location>
        <position position="75"/>
    </location>
    <ligand>
        <name>Zn(2+)</name>
        <dbReference type="ChEBI" id="CHEBI:29105"/>
        <label>1</label>
    </ligand>
</feature>
<dbReference type="GO" id="GO:0000287">
    <property type="term" value="F:magnesium ion binding"/>
    <property type="evidence" value="ECO:0007669"/>
    <property type="project" value="UniProtKB-UniRule"/>
</dbReference>
<evidence type="ECO:0000256" key="1">
    <source>
        <dbReference type="ARBA" id="ARBA00022478"/>
    </source>
</evidence>
<dbReference type="Pfam" id="PF04983">
    <property type="entry name" value="RNA_pol_Rpb1_3"/>
    <property type="match status" value="2"/>
</dbReference>
<dbReference type="InterPro" id="IPR044893">
    <property type="entry name" value="RNA_pol_Rpb1_clamp_domain"/>
</dbReference>
<evidence type="ECO:0000256" key="5">
    <source>
        <dbReference type="ARBA" id="ARBA00023163"/>
    </source>
</evidence>
<dbReference type="Proteomes" id="UP000233256">
    <property type="component" value="Unassembled WGS sequence"/>
</dbReference>
<dbReference type="Pfam" id="PF05000">
    <property type="entry name" value="RNA_pol_Rpb1_4"/>
    <property type="match status" value="1"/>
</dbReference>
<keyword evidence="4 7" id="KW-0479">Metal-binding</keyword>
<dbReference type="Pfam" id="PF04997">
    <property type="entry name" value="RNA_pol_Rpb1_1"/>
    <property type="match status" value="1"/>
</dbReference>
<dbReference type="GO" id="GO:0000428">
    <property type="term" value="C:DNA-directed RNA polymerase complex"/>
    <property type="evidence" value="ECO:0007669"/>
    <property type="project" value="UniProtKB-KW"/>
</dbReference>
<feature type="binding site" evidence="7">
    <location>
        <position position="453"/>
    </location>
    <ligand>
        <name>Mg(2+)</name>
        <dbReference type="ChEBI" id="CHEBI:18420"/>
    </ligand>
</feature>
<evidence type="ECO:0000256" key="4">
    <source>
        <dbReference type="ARBA" id="ARBA00022723"/>
    </source>
</evidence>
<feature type="binding site" evidence="7">
    <location>
        <position position="892"/>
    </location>
    <ligand>
        <name>Zn(2+)</name>
        <dbReference type="ChEBI" id="CHEBI:29105"/>
        <label>2</label>
    </ligand>
</feature>
<dbReference type="HAMAP" id="MF_01322">
    <property type="entry name" value="RNApol_bact_RpoC"/>
    <property type="match status" value="1"/>
</dbReference>
<dbReference type="EC" id="2.7.7.6" evidence="7"/>
<comment type="cofactor">
    <cofactor evidence="7">
        <name>Mg(2+)</name>
        <dbReference type="ChEBI" id="CHEBI:18420"/>
    </cofactor>
    <text evidence="7">Binds 1 Mg(2+) ion per subunit.</text>
</comment>
<keyword evidence="5 7" id="KW-0804">Transcription</keyword>
<comment type="cofactor">
    <cofactor evidence="7">
        <name>Zn(2+)</name>
        <dbReference type="ChEBI" id="CHEBI:29105"/>
    </cofactor>
    <text evidence="7">Binds 2 Zn(2+) ions per subunit.</text>
</comment>
<feature type="binding site" evidence="7">
    <location>
        <position position="449"/>
    </location>
    <ligand>
        <name>Mg(2+)</name>
        <dbReference type="ChEBI" id="CHEBI:18420"/>
    </ligand>
</feature>
<dbReference type="Pfam" id="PF00623">
    <property type="entry name" value="RNA_pol_Rpb1_2"/>
    <property type="match status" value="1"/>
</dbReference>
<dbReference type="CDD" id="cd01609">
    <property type="entry name" value="RNAP_beta'_N"/>
    <property type="match status" value="1"/>
</dbReference>
<dbReference type="Gene3D" id="1.10.40.90">
    <property type="match status" value="1"/>
</dbReference>
<evidence type="ECO:0000256" key="8">
    <source>
        <dbReference type="RuleBase" id="RU004279"/>
    </source>
</evidence>
<feature type="domain" description="RNA polymerase N-terminal" evidence="10">
    <location>
        <begin position="224"/>
        <end position="503"/>
    </location>
</feature>
<feature type="binding site" evidence="7">
    <location>
        <position position="78"/>
    </location>
    <ligand>
        <name>Zn(2+)</name>
        <dbReference type="ChEBI" id="CHEBI:29105"/>
        <label>1</label>
    </ligand>
</feature>
<dbReference type="Gene3D" id="1.10.132.30">
    <property type="match status" value="1"/>
</dbReference>
<evidence type="ECO:0000313" key="11">
    <source>
        <dbReference type="EMBL" id="PKK91438.1"/>
    </source>
</evidence>
<sequence length="2430" mass="272085">MRDLENFDAIRISIASPEEILSWSHGEIKKPETINYRTHKPERDGLFCEKIFGPTRDWECFCGKFRSIRYKGVVCERCGVEVTRSKVRRERMGHITLAAPVAHIWFVKGTFSYIALLLDISPRDLEKVIYFNSYVVVDPGNLPLMEKQLLSETDYRKYRKKYGDLFDARMGAEAVKILLQKLDVNKLVDELKSKLNEKSGAKKQNVIKRLQVTEMFLNSESQPEWMIMDAIPVIPPDLRPMVQLDGGRFATSDLNDLYRRVINRNNRLKRLLDLEAPEIIIKNEKRMLQEAVNSLIDNGRRGRPVTGTGKRPLKSLNDMLTGKQGRFRENLLGKRVDYSGRSVIVVGPSLKLHQCGLPKKMALELFKPFIMNKLVARGVVTNIKSAKKLMERNSPEVLDVLEEVIKDHPVLLNRAPTLHRLGIQAFIPTLTDGKAIQIHPLVCTAFNADFDGDQMAVHIPLLTEAQVEARLLMMSTNNLFSPANGKPIAVPSQDMAIGCYYLTRAYDTTRTRTLQNIMDGDKVVSNLADQVIGKSIDFFVGEKLIHMKSGEIIASPGDKITAELLTTITDAGISKFEILDEYVFPTPLEAIDAYETKSLPLTLHEKVWVRIPRWKLLIKQSPANIKWVKDDETGMLKPVWVKVKDTDPDKVDVMEMALYKISIGRLIFNENVPEKVGLVDQLMDKGRIAKLIETCYKATNNARTCRMLDDTKTLGFKYATVSGLSIAASDLLFSVKKTSIIDNAKRKVEIVDERFRKHQINREEKRQADIDVWISTTDEVTDDMLQNFKELDRKNIFNSVYLMAISGARGNVQQIRQLAGMRGLMSNPHGDVIDFPITSNFRDGLTVSEYFISTFGARKGLVDTALRTADSGYLTRRLVDVAQDVIVSEENCGTSEGIEMSPLYEKRNPNNIAIDEQIISISKRVVGRVAAENVVHPLTGEIIVKAQEEITDSMGKAIERAECLVSVDDERIIGKLAAAVVTHPKSNAVIIRPDREITPFVLEKMRKARVEEITIRPRVVVRSPIACRTKLGICRQCYSRDLSIGRLVNMGEAAGVIAAQSIGEPGTQLTMRTFHIGGIALSKKVVIKSKIDGIVSLEGVETVWKHTSHGEEGTVADAERLGNRIVLKGHIFVENRKLGRKDKYNLPSGSILKVKDGDDISAGDVIVEYNPNQIVAETGGTVTFNGVVIKDGTVVSDNSRIMIDPRDGNRDAVEYSIPQGALLKLEEGDEAKAGDIIAEATSEQKSAISGIDGTVEFFNVKIKNNRVISENGLVFVIPYEKAKRVTVGYTLQKGIKDTKESVEAKKAGLQLRVKNGNEVKYNDELIVITSEIDGIARISEKKGIITVRNMRAKEYLIPKSDGVKIDRAKKVIQWIAEKDGVVDILAPKASTNKTSDSRRVIVNQEVTHKVPVSCQLYTRDLKVLPGKTIKEGEKLTKPIHLKTTINGLVKVRNEFDDASGLYTRFVEISNIMDVDLNSREEISDKVVGRKVMRDIINRFTGDVIAEKHAEDRPSIITESLIDSILLRTAHSGRVDFPDTRVVSIDASTDRESLIGLMPLKAAKFSKAVVPGRAITADVAEEIILAKGSKKEIEVNNDMIFIIKETDHDMTEAEKIKKVHFLGQIVIEDVKYKGKKLIEKGTVIDEKVFRIISENMDKVETISTRKISEYRVPLGATPRYRTGDKVGIGSELVYPTQLNELVILEGEETFEIPQEGELKVADGERIKAGDDIIKPMESIVATITGLVNYDTRYDKRTGEDLVEKIIVYTGYEYNIPSGITLKIKKQSNVKKGDPLTEEVMFDDIDETHKKEYRIIRREKSEKKYKITPEMELLIEDKDKVRKNQKIAVLKNFKYISREEVIPQEDEGTVFFVTNYSPVIKDTLKLFQNDKEVALNTEVNLNSDTAIRDLCGMRSDEEIQDRDGKVIVARKSVFTEETARNLVDLRNTLENSSVHVVNPEIRVIYTTGEIFFKNRPEGSWKVQYASEVDGVVKLLKRKTKEGKERTTIGEIVVQSGEAHQIMDGGELKVDDAIVPVKTKIPFHARLNERVMAHTVFNVQTGEIIVEKGEFTNKGICNKLQKQKARLNRKTLRAASRVGLGTILAKWGSTGKKTTDIIQGLPRVQELFEIRKPKKEAFIVEDDGEVKISGSNILIVKENGERKQYKTQFGSQALIVSDGEIIKAGDPISDGNISPKKLAKIAGISAAAMYLLDEVQQVYRSQGVTIDDKHIEVILRQMMRKVRIKESGDTTLLPQDLVHITRFQESNDSVGKKNRRCATGERILQGITQASLTTESFLSAASFQETTRVLTKAAIESKVDNLRGLKENLIIGKLIPAGTGLRSFESLEVYSPEDQERMQTEMRLKASREFGAGEGEAEIAASFEALISSRDNVSDAAKNFNALFADSVEEEEEADNEVSDCEDDDTDGAVDGK</sequence>
<dbReference type="InterPro" id="IPR007066">
    <property type="entry name" value="RNA_pol_Rpb1_3"/>
</dbReference>
<dbReference type="Gene3D" id="1.10.274.100">
    <property type="entry name" value="RNA polymerase Rpb1, domain 3"/>
    <property type="match status" value="1"/>
</dbReference>
<dbReference type="GO" id="GO:0006351">
    <property type="term" value="P:DNA-templated transcription"/>
    <property type="evidence" value="ECO:0007669"/>
    <property type="project" value="UniProtKB-UniRule"/>
</dbReference>
<comment type="caution">
    <text evidence="11">The sequence shown here is derived from an EMBL/GenBank/DDBJ whole genome shotgun (WGS) entry which is preliminary data.</text>
</comment>
<feature type="binding site" evidence="7">
    <location>
        <position position="1027"/>
    </location>
    <ligand>
        <name>Zn(2+)</name>
        <dbReference type="ChEBI" id="CHEBI:29105"/>
        <label>2</label>
    </ligand>
</feature>
<accession>A0A2N1PSW5</accession>
<dbReference type="EMBL" id="PGXC01000003">
    <property type="protein sequence ID" value="PKK91438.1"/>
    <property type="molecule type" value="Genomic_DNA"/>
</dbReference>
<dbReference type="Gene3D" id="2.40.50.100">
    <property type="match status" value="4"/>
</dbReference>
<protein>
    <recommendedName>
        <fullName evidence="7">DNA-directed RNA polymerase subunit beta'</fullName>
        <shortName evidence="7">RNAP subunit beta'</shortName>
        <ecNumber evidence="7">2.7.7.6</ecNumber>
    </recommendedName>
    <alternativeName>
        <fullName evidence="7">RNA polymerase subunit beta'</fullName>
    </alternativeName>
    <alternativeName>
        <fullName evidence="7">Transcriptase subunit beta'</fullName>
    </alternativeName>
</protein>
<evidence type="ECO:0000256" key="9">
    <source>
        <dbReference type="SAM" id="MobiDB-lite"/>
    </source>
</evidence>
<dbReference type="InterPro" id="IPR007080">
    <property type="entry name" value="RNA_pol_Rpb1_1"/>
</dbReference>
<dbReference type="InterPro" id="IPR012754">
    <property type="entry name" value="DNA-dir_RpoC_beta_prime_bact"/>
</dbReference>
<dbReference type="CDD" id="cd02655">
    <property type="entry name" value="RNAP_beta'_C"/>
    <property type="match status" value="1"/>
</dbReference>
<dbReference type="InterPro" id="IPR006592">
    <property type="entry name" value="RNA_pol_N"/>
</dbReference>
<evidence type="ECO:0000256" key="3">
    <source>
        <dbReference type="ARBA" id="ARBA00022695"/>
    </source>
</evidence>
<evidence type="ECO:0000259" key="10">
    <source>
        <dbReference type="SMART" id="SM00663"/>
    </source>
</evidence>
<dbReference type="InterPro" id="IPR007083">
    <property type="entry name" value="RNA_pol_Rpb1_4"/>
</dbReference>
<keyword evidence="3 7" id="KW-0548">Nucleotidyltransferase</keyword>
<evidence type="ECO:0000313" key="12">
    <source>
        <dbReference type="Proteomes" id="UP000233256"/>
    </source>
</evidence>
<keyword evidence="1 7" id="KW-0240">DNA-directed RNA polymerase</keyword>
<feature type="binding site" evidence="7">
    <location>
        <position position="451"/>
    </location>
    <ligand>
        <name>Mg(2+)</name>
        <dbReference type="ChEBI" id="CHEBI:18420"/>
    </ligand>
</feature>
<organism evidence="11 12">
    <name type="scientific">Candidatus Wallbacteria bacterium HGW-Wallbacteria-1</name>
    <dbReference type="NCBI Taxonomy" id="2013854"/>
    <lineage>
        <taxon>Bacteria</taxon>
        <taxon>Candidatus Walliibacteriota</taxon>
    </lineage>
</organism>
<feature type="binding site" evidence="7">
    <location>
        <position position="1034"/>
    </location>
    <ligand>
        <name>Zn(2+)</name>
        <dbReference type="ChEBI" id="CHEBI:29105"/>
        <label>2</label>
    </ligand>
</feature>
<feature type="binding site" evidence="7">
    <location>
        <position position="60"/>
    </location>
    <ligand>
        <name>Zn(2+)</name>
        <dbReference type="ChEBI" id="CHEBI:29105"/>
        <label>1</label>
    </ligand>
</feature>
<dbReference type="InterPro" id="IPR038120">
    <property type="entry name" value="Rpb1_funnel_sf"/>
</dbReference>
<proteinExistence type="inferred from homology"/>
<dbReference type="Pfam" id="PF04998">
    <property type="entry name" value="RNA_pol_Rpb1_5"/>
    <property type="match status" value="2"/>
</dbReference>
<dbReference type="GO" id="GO:0003677">
    <property type="term" value="F:DNA binding"/>
    <property type="evidence" value="ECO:0007669"/>
    <property type="project" value="UniProtKB-UniRule"/>
</dbReference>
<comment type="function">
    <text evidence="7 8">DNA-dependent RNA polymerase catalyzes the transcription of DNA into RNA using the four ribonucleoside triphosphates as substrates.</text>
</comment>
<dbReference type="InterPro" id="IPR045867">
    <property type="entry name" value="DNA-dir_RpoC_beta_prime"/>
</dbReference>
<dbReference type="GO" id="GO:0008270">
    <property type="term" value="F:zinc ion binding"/>
    <property type="evidence" value="ECO:0007669"/>
    <property type="project" value="UniProtKB-UniRule"/>
</dbReference>
<dbReference type="SUPFAM" id="SSF64484">
    <property type="entry name" value="beta and beta-prime subunits of DNA dependent RNA-polymerase"/>
    <property type="match status" value="1"/>
</dbReference>
<dbReference type="InterPro" id="IPR007081">
    <property type="entry name" value="RNA_pol_Rpb1_5"/>
</dbReference>
<comment type="subunit">
    <text evidence="7">The RNAP catalytic core consists of 2 alpha, 1 beta, 1 beta' and 1 omega subunit. When a sigma factor is associated with the core the holoenzyme is formed, which can initiate transcription.</text>
</comment>
<feature type="binding site" evidence="7">
    <location>
        <position position="62"/>
    </location>
    <ligand>
        <name>Zn(2+)</name>
        <dbReference type="ChEBI" id="CHEBI:29105"/>
        <label>1</label>
    </ligand>
</feature>
<feature type="region of interest" description="Disordered" evidence="9">
    <location>
        <begin position="2405"/>
        <end position="2430"/>
    </location>
</feature>
<dbReference type="Gene3D" id="4.10.860.120">
    <property type="entry name" value="RNA polymerase II, clamp domain"/>
    <property type="match status" value="1"/>
</dbReference>
<dbReference type="Gene3D" id="2.40.40.20">
    <property type="match status" value="1"/>
</dbReference>
<dbReference type="InterPro" id="IPR000722">
    <property type="entry name" value="RNA_pol_asu"/>
</dbReference>
<evidence type="ECO:0000256" key="7">
    <source>
        <dbReference type="HAMAP-Rule" id="MF_01322"/>
    </source>
</evidence>
<evidence type="ECO:0000256" key="6">
    <source>
        <dbReference type="ARBA" id="ARBA00048552"/>
    </source>
</evidence>
<dbReference type="Gene3D" id="1.10.150.390">
    <property type="match status" value="1"/>
</dbReference>
<gene>
    <name evidence="7" type="primary">rpoC</name>
    <name evidence="11" type="ORF">CVV64_06655</name>
</gene>
<keyword evidence="7" id="KW-0460">Magnesium</keyword>
<comment type="catalytic activity">
    <reaction evidence="6 7 8">
        <text>RNA(n) + a ribonucleoside 5'-triphosphate = RNA(n+1) + diphosphate</text>
        <dbReference type="Rhea" id="RHEA:21248"/>
        <dbReference type="Rhea" id="RHEA-COMP:14527"/>
        <dbReference type="Rhea" id="RHEA-COMP:17342"/>
        <dbReference type="ChEBI" id="CHEBI:33019"/>
        <dbReference type="ChEBI" id="CHEBI:61557"/>
        <dbReference type="ChEBI" id="CHEBI:140395"/>
        <dbReference type="EC" id="2.7.7.6"/>
    </reaction>
</comment>
<evidence type="ECO:0000256" key="2">
    <source>
        <dbReference type="ARBA" id="ARBA00022679"/>
    </source>
</evidence>
<comment type="similarity">
    <text evidence="7 8">Belongs to the RNA polymerase beta' chain family.</text>
</comment>
<dbReference type="PANTHER" id="PTHR19376">
    <property type="entry name" value="DNA-DIRECTED RNA POLYMERASE"/>
    <property type="match status" value="1"/>
</dbReference>
<dbReference type="InterPro" id="IPR042102">
    <property type="entry name" value="RNA_pol_Rpb1_3_sf"/>
</dbReference>
<dbReference type="Gene3D" id="1.10.1790.20">
    <property type="match status" value="1"/>
</dbReference>
<dbReference type="PANTHER" id="PTHR19376:SF54">
    <property type="entry name" value="DNA-DIRECTED RNA POLYMERASE SUBUNIT BETA"/>
    <property type="match status" value="1"/>
</dbReference>
<keyword evidence="2 7" id="KW-0808">Transferase</keyword>
<feature type="binding site" evidence="7">
    <location>
        <position position="1037"/>
    </location>
    <ligand>
        <name>Zn(2+)</name>
        <dbReference type="ChEBI" id="CHEBI:29105"/>
        <label>2</label>
    </ligand>
</feature>
<reference evidence="11 12" key="1">
    <citation type="journal article" date="2017" name="ISME J.">
        <title>Potential for microbial H2 and metal transformations associated with novel bacteria and archaea in deep terrestrial subsurface sediments.</title>
        <authorList>
            <person name="Hernsdorf A.W."/>
            <person name="Amano Y."/>
            <person name="Miyakawa K."/>
            <person name="Ise K."/>
            <person name="Suzuki Y."/>
            <person name="Anantharaman K."/>
            <person name="Probst A."/>
            <person name="Burstein D."/>
            <person name="Thomas B.C."/>
            <person name="Banfield J.F."/>
        </authorList>
    </citation>
    <scope>NUCLEOTIDE SEQUENCE [LARGE SCALE GENOMIC DNA]</scope>
    <source>
        <strain evidence="11">HGW-Wallbacteria-1</strain>
    </source>
</reference>
<dbReference type="GO" id="GO:0003899">
    <property type="term" value="F:DNA-directed RNA polymerase activity"/>
    <property type="evidence" value="ECO:0007669"/>
    <property type="project" value="UniProtKB-UniRule"/>
</dbReference>
<keyword evidence="7" id="KW-0862">Zinc</keyword>